<gene>
    <name evidence="2" type="ORF">C1SCF055_LOCUS26054</name>
</gene>
<comment type="caution">
    <text evidence="2">The sequence shown here is derived from an EMBL/GenBank/DDBJ whole genome shotgun (WGS) entry which is preliminary data.</text>
</comment>
<name>A0A9P1CYT6_9DINO</name>
<protein>
    <submittedName>
        <fullName evidence="2">Uncharacterized protein</fullName>
    </submittedName>
</protein>
<dbReference type="EMBL" id="CAMXCT010002692">
    <property type="protein sequence ID" value="CAI3999895.1"/>
    <property type="molecule type" value="Genomic_DNA"/>
</dbReference>
<feature type="region of interest" description="Disordered" evidence="1">
    <location>
        <begin position="362"/>
        <end position="396"/>
    </location>
</feature>
<accession>A0A9P1CYT6</accession>
<organism evidence="2">
    <name type="scientific">Cladocopium goreaui</name>
    <dbReference type="NCBI Taxonomy" id="2562237"/>
    <lineage>
        <taxon>Eukaryota</taxon>
        <taxon>Sar</taxon>
        <taxon>Alveolata</taxon>
        <taxon>Dinophyceae</taxon>
        <taxon>Suessiales</taxon>
        <taxon>Symbiodiniaceae</taxon>
        <taxon>Cladocopium</taxon>
    </lineage>
</organism>
<evidence type="ECO:0000256" key="1">
    <source>
        <dbReference type="SAM" id="MobiDB-lite"/>
    </source>
</evidence>
<dbReference type="EMBL" id="CAMXCT030002692">
    <property type="protein sequence ID" value="CAL4787207.1"/>
    <property type="molecule type" value="Genomic_DNA"/>
</dbReference>
<dbReference type="Proteomes" id="UP001152797">
    <property type="component" value="Unassembled WGS sequence"/>
</dbReference>
<dbReference type="SUPFAM" id="SSF56672">
    <property type="entry name" value="DNA/RNA polymerases"/>
    <property type="match status" value="1"/>
</dbReference>
<evidence type="ECO:0000313" key="2">
    <source>
        <dbReference type="EMBL" id="CAI3999895.1"/>
    </source>
</evidence>
<feature type="region of interest" description="Disordered" evidence="1">
    <location>
        <begin position="665"/>
        <end position="690"/>
    </location>
</feature>
<proteinExistence type="predicted"/>
<dbReference type="InterPro" id="IPR043502">
    <property type="entry name" value="DNA/RNA_pol_sf"/>
</dbReference>
<feature type="region of interest" description="Disordered" evidence="1">
    <location>
        <begin position="63"/>
        <end position="105"/>
    </location>
</feature>
<reference evidence="2" key="1">
    <citation type="submission" date="2022-10" db="EMBL/GenBank/DDBJ databases">
        <authorList>
            <person name="Chen Y."/>
            <person name="Dougan E. K."/>
            <person name="Chan C."/>
            <person name="Rhodes N."/>
            <person name="Thang M."/>
        </authorList>
    </citation>
    <scope>NUCLEOTIDE SEQUENCE</scope>
</reference>
<sequence>MVVVEGGFRDRWHRQVLSRQHGTAGNQCEDSQQDLFGLQRDEFSDVADDSFLHVHGFAGSDAEGSLDLPLDPEQNLEQGSTLSEGSQKRFLEPRPKSRPQSLVSGVTRSLGVKRTADEFASMKVLTVSEVQQLESICLQDELLHHRVIAGHFLFCLMAAARWHDSMHVVSMELSKADHLCLLEAATSKHKSSRTKEQQRELLPFTALGQTLAGENWADSWLSAREDSGSFAWCHFLCSWSEHQGDWADTKMSTAEATFWLRELLEPVVGPDRSAVLTVHGLKATMLSWAAKSMLFTPEEQLALGHHVSSHYKSALIYSRDDQIGLCKKIHDMMDKIKAGTFNPDGSRVQRLLQLTMARAQELQSDDDSDTSSTSTDASSVASSEGEHREQEPSSFRRLDAADIDRDHCFINTRSRVVHLQLLGQQKFWCGRCASSSFRKASMDDLANAAFLRRNLAYDLAGIGTFSVMDLWTQKLFEKMNEAPLANYRSISAEQILSADKALWVKLSNETRGQLQPKTGDPKAFDEQLNFTPTHFVEDAVFTLQPVTLANQLYRAAIVILQLCFALGCLVSIENPGRSWLWPLLALLVHAEYPPLLCNRMAECVRKSAEQMGVFPSLQPRLKELLNLSLGHQTLRHEPLIPEYATVFHTDAPIQHESHKLLSAPFSQGHHSTEQPEETQAPQEHEPKRPRKEFKYGVWHTPEQFLTRAEAVAHPMDDESFLHVATKDAIKKVVGTDLLILATERLATVFNLRKLTNELKCQELALKDTMHPDVKRCTVTKNILLFEHVLKQLDFWDLEVVSLLKQGIPLVGLQAAPKGYREQLVPASITEDELLQSSAWRRKSLMCQSKRFKPEEEAAPLKTTAEEVAKGFLEGPYSEQEISVLLETEDWSLSPRFVLFQGTGGKIRVIDDAKKSAVNAAYSSTVKLQLQDVDYAANMVLFLMSEAAAAGVSGDEWMGKTFDLSKAYKQLAILPAHQQHAVVGFPVSGTWRFYRSISLPFGCTGSVYGFVRVSQAIWYIVTKLLSAISSHYFDDFPTLERAPGCRVLSLAFSAVLDMLGWEHAKEGDKALNFAGAFDLLGVNFNLALTPKGILQ</sequence>
<feature type="compositionally biased region" description="Polar residues" evidence="1">
    <location>
        <begin position="75"/>
        <end position="85"/>
    </location>
</feature>
<feature type="compositionally biased region" description="Basic and acidic residues" evidence="1">
    <location>
        <begin position="86"/>
        <end position="95"/>
    </location>
</feature>
<evidence type="ECO:0000313" key="3">
    <source>
        <dbReference type="EMBL" id="CAL1153270.1"/>
    </source>
</evidence>
<reference evidence="3" key="2">
    <citation type="submission" date="2024-04" db="EMBL/GenBank/DDBJ databases">
        <authorList>
            <person name="Chen Y."/>
            <person name="Shah S."/>
            <person name="Dougan E. K."/>
            <person name="Thang M."/>
            <person name="Chan C."/>
        </authorList>
    </citation>
    <scope>NUCLEOTIDE SEQUENCE [LARGE SCALE GENOMIC DNA]</scope>
</reference>
<keyword evidence="4" id="KW-1185">Reference proteome</keyword>
<feature type="compositionally biased region" description="Basic and acidic residues" evidence="1">
    <location>
        <begin position="384"/>
        <end position="396"/>
    </location>
</feature>
<evidence type="ECO:0000313" key="4">
    <source>
        <dbReference type="Proteomes" id="UP001152797"/>
    </source>
</evidence>
<feature type="compositionally biased region" description="Low complexity" evidence="1">
    <location>
        <begin position="370"/>
        <end position="383"/>
    </location>
</feature>
<dbReference type="EMBL" id="CAMXCT020002692">
    <property type="protein sequence ID" value="CAL1153270.1"/>
    <property type="molecule type" value="Genomic_DNA"/>
</dbReference>
<dbReference type="AlphaFoldDB" id="A0A9P1CYT6"/>
<dbReference type="OrthoDB" id="3255824at2759"/>
<feature type="non-terminal residue" evidence="2">
    <location>
        <position position="1094"/>
    </location>
</feature>